<dbReference type="InterPro" id="IPR045063">
    <property type="entry name" value="Dynamin_N"/>
</dbReference>
<dbReference type="PANTHER" id="PTHR10465:SF4">
    <property type="entry name" value="DYNAMIN N-TERMINAL DOMAIN-CONTAINING PROTEIN"/>
    <property type="match status" value="1"/>
</dbReference>
<feature type="domain" description="Dynamin N-terminal" evidence="7">
    <location>
        <begin position="75"/>
        <end position="204"/>
    </location>
</feature>
<dbReference type="InterPro" id="IPR027094">
    <property type="entry name" value="Mitofusin_fam"/>
</dbReference>
<dbReference type="GO" id="GO:0003924">
    <property type="term" value="F:GTPase activity"/>
    <property type="evidence" value="ECO:0007669"/>
    <property type="project" value="InterPro"/>
</dbReference>
<dbReference type="Pfam" id="PF00350">
    <property type="entry name" value="Dynamin_N"/>
    <property type="match status" value="1"/>
</dbReference>
<dbReference type="EMBL" id="MPUH01000273">
    <property type="protein sequence ID" value="OMJ84315.1"/>
    <property type="molecule type" value="Genomic_DNA"/>
</dbReference>
<accession>A0A1R2C5V4</accession>
<keyword evidence="3" id="KW-0378">Hydrolase</keyword>
<dbReference type="GO" id="GO:0005525">
    <property type="term" value="F:GTP binding"/>
    <property type="evidence" value="ECO:0007669"/>
    <property type="project" value="UniProtKB-KW"/>
</dbReference>
<comment type="caution">
    <text evidence="8">The sequence shown here is derived from an EMBL/GenBank/DDBJ whole genome shotgun (WGS) entry which is preliminary data.</text>
</comment>
<dbReference type="PANTHER" id="PTHR10465">
    <property type="entry name" value="TRANSMEMBRANE GTPASE FZO1"/>
    <property type="match status" value="1"/>
</dbReference>
<keyword evidence="5 6" id="KW-0472">Membrane</keyword>
<proteinExistence type="predicted"/>
<keyword evidence="6" id="KW-1133">Transmembrane helix</keyword>
<dbReference type="Gene3D" id="3.40.50.300">
    <property type="entry name" value="P-loop containing nucleotide triphosphate hydrolases"/>
    <property type="match status" value="1"/>
</dbReference>
<dbReference type="GO" id="GO:0007005">
    <property type="term" value="P:mitochondrion organization"/>
    <property type="evidence" value="ECO:0007669"/>
    <property type="project" value="UniProtKB-ARBA"/>
</dbReference>
<keyword evidence="9" id="KW-1185">Reference proteome</keyword>
<evidence type="ECO:0000256" key="3">
    <source>
        <dbReference type="ARBA" id="ARBA00022801"/>
    </source>
</evidence>
<evidence type="ECO:0000256" key="4">
    <source>
        <dbReference type="ARBA" id="ARBA00023134"/>
    </source>
</evidence>
<sequence>MDENTELILAQIHEYYCAKGLKKDTTNLFGFTKTQNVQSLEEIGRDELFRHLLGDSCKHHGHNGIITRPSKKATILVVGNHSAGKSSFINWYCGDNIQSTGIAIETSHFTMITHGEKENELRSEGTMTMYPFLREIMNRSDKKVFGTFFSNLNTKISSKNDNLFQYVDFIDTPGLTDGLVKYNCDIIEMIKWISEYVDMILIFLDPVGQALCAKTMEIITFLYAKHREKFQICLSKIDQVVEERDFLRLNQQIHSSISQYSQETNIEIIPFTIRPDSKTNTRNKIDIIKESIEKACKYKALRNIDVLTHDCHFILNHADYLLSLHNLAKNRSFQYTVFKYFLIILAMILILFFVNNQLVQGFMLETQGNGILQGMDTSLLGGVMVCIMGIWVLHKKKYFALTTTQISRIEIWRNYCLEALEKTQKLTLEYYTG</sequence>
<protein>
    <recommendedName>
        <fullName evidence="7">Dynamin N-terminal domain-containing protein</fullName>
    </recommendedName>
</protein>
<evidence type="ECO:0000313" key="9">
    <source>
        <dbReference type="Proteomes" id="UP000187209"/>
    </source>
</evidence>
<dbReference type="SUPFAM" id="SSF52540">
    <property type="entry name" value="P-loop containing nucleoside triphosphate hydrolases"/>
    <property type="match status" value="1"/>
</dbReference>
<dbReference type="OrthoDB" id="1716625at2759"/>
<dbReference type="InterPro" id="IPR027417">
    <property type="entry name" value="P-loop_NTPase"/>
</dbReference>
<keyword evidence="6" id="KW-0812">Transmembrane</keyword>
<evidence type="ECO:0000256" key="6">
    <source>
        <dbReference type="SAM" id="Phobius"/>
    </source>
</evidence>
<evidence type="ECO:0000256" key="2">
    <source>
        <dbReference type="ARBA" id="ARBA00022741"/>
    </source>
</evidence>
<reference evidence="8 9" key="1">
    <citation type="submission" date="2016-11" db="EMBL/GenBank/DDBJ databases">
        <title>The macronuclear genome of Stentor coeruleus: a giant cell with tiny introns.</title>
        <authorList>
            <person name="Slabodnick M."/>
            <person name="Ruby J.G."/>
            <person name="Reiff S.B."/>
            <person name="Swart E.C."/>
            <person name="Gosai S."/>
            <person name="Prabakaran S."/>
            <person name="Witkowska E."/>
            <person name="Larue G.E."/>
            <person name="Fisher S."/>
            <person name="Freeman R.M."/>
            <person name="Gunawardena J."/>
            <person name="Chu W."/>
            <person name="Stover N.A."/>
            <person name="Gregory B.D."/>
            <person name="Nowacki M."/>
            <person name="Derisi J."/>
            <person name="Roy S.W."/>
            <person name="Marshall W.F."/>
            <person name="Sood P."/>
        </authorList>
    </citation>
    <scope>NUCLEOTIDE SEQUENCE [LARGE SCALE GENOMIC DNA]</scope>
    <source>
        <strain evidence="8">WM001</strain>
    </source>
</reference>
<gene>
    <name evidence="8" type="ORF">SteCoe_14601</name>
</gene>
<keyword evidence="4" id="KW-0342">GTP-binding</keyword>
<evidence type="ECO:0000259" key="7">
    <source>
        <dbReference type="Pfam" id="PF00350"/>
    </source>
</evidence>
<feature type="transmembrane region" description="Helical" evidence="6">
    <location>
        <begin position="337"/>
        <end position="354"/>
    </location>
</feature>
<keyword evidence="2" id="KW-0547">Nucleotide-binding</keyword>
<evidence type="ECO:0000256" key="1">
    <source>
        <dbReference type="ARBA" id="ARBA00004370"/>
    </source>
</evidence>
<feature type="transmembrane region" description="Helical" evidence="6">
    <location>
        <begin position="374"/>
        <end position="393"/>
    </location>
</feature>
<name>A0A1R2C5V4_9CILI</name>
<evidence type="ECO:0000256" key="5">
    <source>
        <dbReference type="ARBA" id="ARBA00023136"/>
    </source>
</evidence>
<dbReference type="GO" id="GO:0016020">
    <property type="term" value="C:membrane"/>
    <property type="evidence" value="ECO:0007669"/>
    <property type="project" value="UniProtKB-SubCell"/>
</dbReference>
<evidence type="ECO:0000313" key="8">
    <source>
        <dbReference type="EMBL" id="OMJ84315.1"/>
    </source>
</evidence>
<dbReference type="Proteomes" id="UP000187209">
    <property type="component" value="Unassembled WGS sequence"/>
</dbReference>
<organism evidence="8 9">
    <name type="scientific">Stentor coeruleus</name>
    <dbReference type="NCBI Taxonomy" id="5963"/>
    <lineage>
        <taxon>Eukaryota</taxon>
        <taxon>Sar</taxon>
        <taxon>Alveolata</taxon>
        <taxon>Ciliophora</taxon>
        <taxon>Postciliodesmatophora</taxon>
        <taxon>Heterotrichea</taxon>
        <taxon>Heterotrichida</taxon>
        <taxon>Stentoridae</taxon>
        <taxon>Stentor</taxon>
    </lineage>
</organism>
<dbReference type="AlphaFoldDB" id="A0A1R2C5V4"/>
<comment type="subcellular location">
    <subcellularLocation>
        <location evidence="1">Membrane</location>
    </subcellularLocation>
</comment>